<feature type="signal peptide" evidence="1">
    <location>
        <begin position="1"/>
        <end position="22"/>
    </location>
</feature>
<keyword evidence="3" id="KW-1185">Reference proteome</keyword>
<dbReference type="RefSeq" id="WP_073200778.1">
    <property type="nucleotide sequence ID" value="NZ_FRCZ01000002.1"/>
</dbReference>
<accession>A0A1M7ML47</accession>
<reference evidence="2 3" key="1">
    <citation type="submission" date="2016-11" db="EMBL/GenBank/DDBJ databases">
        <authorList>
            <person name="Jaros S."/>
            <person name="Januszkiewicz K."/>
            <person name="Wedrychowicz H."/>
        </authorList>
    </citation>
    <scope>NUCLEOTIDE SEQUENCE [LARGE SCALE GENOMIC DNA]</scope>
    <source>
        <strain evidence="2 3">CGMCC 1.10681</strain>
    </source>
</reference>
<proteinExistence type="predicted"/>
<dbReference type="Proteomes" id="UP000184184">
    <property type="component" value="Unassembled WGS sequence"/>
</dbReference>
<sequence>MKVKLFIFSSIVYLDIVLIASANSSAIGNPTAREVLKANTDADIIQLDGLIYSNVTDNEWIKEQEYLLGDKIGEIKKQTKRKWFYRDYFATILPKGTAIYIRERQEYEKDATPFIVLVEKDGEILVYQAMVEG</sequence>
<dbReference type="EMBL" id="FRCZ01000002">
    <property type="protein sequence ID" value="SHM91186.1"/>
    <property type="molecule type" value="Genomic_DNA"/>
</dbReference>
<evidence type="ECO:0000313" key="2">
    <source>
        <dbReference type="EMBL" id="SHM91186.1"/>
    </source>
</evidence>
<dbReference type="OrthoDB" id="2736188at2"/>
<protein>
    <submittedName>
        <fullName evidence="2">Uncharacterized protein</fullName>
    </submittedName>
</protein>
<evidence type="ECO:0000256" key="1">
    <source>
        <dbReference type="SAM" id="SignalP"/>
    </source>
</evidence>
<feature type="chain" id="PRO_5012093721" evidence="1">
    <location>
        <begin position="23"/>
        <end position="133"/>
    </location>
</feature>
<gene>
    <name evidence="2" type="ORF">SAMN05216179_1249</name>
</gene>
<name>A0A1M7ML47_9BACI</name>
<organism evidence="2 3">
    <name type="scientific">Gracilibacillus kekensis</name>
    <dbReference type="NCBI Taxonomy" id="1027249"/>
    <lineage>
        <taxon>Bacteria</taxon>
        <taxon>Bacillati</taxon>
        <taxon>Bacillota</taxon>
        <taxon>Bacilli</taxon>
        <taxon>Bacillales</taxon>
        <taxon>Bacillaceae</taxon>
        <taxon>Gracilibacillus</taxon>
    </lineage>
</organism>
<evidence type="ECO:0000313" key="3">
    <source>
        <dbReference type="Proteomes" id="UP000184184"/>
    </source>
</evidence>
<keyword evidence="1" id="KW-0732">Signal</keyword>
<dbReference type="AlphaFoldDB" id="A0A1M7ML47"/>